<protein>
    <recommendedName>
        <fullName evidence="2">SAWADEE domain-containing protein</fullName>
    </recommendedName>
</protein>
<gene>
    <name evidence="3" type="ORF">SVIM_LOCUS439176</name>
</gene>
<dbReference type="Pfam" id="PF16719">
    <property type="entry name" value="SAWADEE"/>
    <property type="match status" value="1"/>
</dbReference>
<dbReference type="EMBL" id="CAADRP010002040">
    <property type="protein sequence ID" value="VFU59598.1"/>
    <property type="molecule type" value="Genomic_DNA"/>
</dbReference>
<sequence length="415" mass="46706">MSVANPNAASVPPPSDYDVEFRSLADDAWYSVCTVLDGEKLTLKYQNFSDDEDSIFEVKNLKTLDELEKLKDRFRPISPQLQDNECHKVVGGVVVCVSHSFDGSDNRFYDATVDDVVRKEHSFEPGGEMCLCTYIVIMQHGPVAGCLVNKTIESLCLVQSYACLDPNLQLFLKMVKERLQNEPCSTKCAERSPCKKQPPDEEKSNDHSDWPRDDDDLGGYSSVLLIDNLDKNLSPSTIVEFIHTHTSLSVQACVFPSMSSEMYTQGAIVLNCRKDLEKLSKFLDCQNHIIMSKRGRPWVVTQNLSGHDSFALSIQNLMHKYQASFVQVSYSNVAATLVCEDVSASLSSRGCMYNLCEPHHQSTGHVLKVVCPGSEEYTSAKQLRDLFMEFTEHQRGLHKRLAMEERKILQPSQVI</sequence>
<name>A0A6N2N0Y8_SALVM</name>
<dbReference type="PANTHER" id="PTHR36384:SF1">
    <property type="entry name" value="SAWADEE PROTEIN"/>
    <property type="match status" value="1"/>
</dbReference>
<evidence type="ECO:0000259" key="2">
    <source>
        <dbReference type="Pfam" id="PF16719"/>
    </source>
</evidence>
<dbReference type="GO" id="GO:0003682">
    <property type="term" value="F:chromatin binding"/>
    <property type="evidence" value="ECO:0007669"/>
    <property type="project" value="InterPro"/>
</dbReference>
<dbReference type="InterPro" id="IPR032001">
    <property type="entry name" value="SAWADEE_dom"/>
</dbReference>
<evidence type="ECO:0000256" key="1">
    <source>
        <dbReference type="SAM" id="MobiDB-lite"/>
    </source>
</evidence>
<feature type="compositionally biased region" description="Basic and acidic residues" evidence="1">
    <location>
        <begin position="188"/>
        <end position="211"/>
    </location>
</feature>
<evidence type="ECO:0000313" key="3">
    <source>
        <dbReference type="EMBL" id="VFU59598.1"/>
    </source>
</evidence>
<dbReference type="AlphaFoldDB" id="A0A6N2N0Y8"/>
<proteinExistence type="predicted"/>
<feature type="domain" description="SAWADEE" evidence="2">
    <location>
        <begin position="16"/>
        <end position="156"/>
    </location>
</feature>
<organism evidence="3">
    <name type="scientific">Salix viminalis</name>
    <name type="common">Common osier</name>
    <name type="synonym">Basket willow</name>
    <dbReference type="NCBI Taxonomy" id="40686"/>
    <lineage>
        <taxon>Eukaryota</taxon>
        <taxon>Viridiplantae</taxon>
        <taxon>Streptophyta</taxon>
        <taxon>Embryophyta</taxon>
        <taxon>Tracheophyta</taxon>
        <taxon>Spermatophyta</taxon>
        <taxon>Magnoliopsida</taxon>
        <taxon>eudicotyledons</taxon>
        <taxon>Gunneridae</taxon>
        <taxon>Pentapetalae</taxon>
        <taxon>rosids</taxon>
        <taxon>fabids</taxon>
        <taxon>Malpighiales</taxon>
        <taxon>Salicaceae</taxon>
        <taxon>Saliceae</taxon>
        <taxon>Salix</taxon>
    </lineage>
</organism>
<feature type="region of interest" description="Disordered" evidence="1">
    <location>
        <begin position="187"/>
        <end position="213"/>
    </location>
</feature>
<reference evidence="3" key="1">
    <citation type="submission" date="2019-03" db="EMBL/GenBank/DDBJ databases">
        <authorList>
            <person name="Mank J."/>
            <person name="Almeida P."/>
        </authorList>
    </citation>
    <scope>NUCLEOTIDE SEQUENCE</scope>
    <source>
        <strain evidence="3">78183</strain>
    </source>
</reference>
<dbReference type="PANTHER" id="PTHR36384">
    <property type="entry name" value="SAWADEE PROTEIN"/>
    <property type="match status" value="1"/>
</dbReference>
<accession>A0A6N2N0Y8</accession>